<feature type="compositionally biased region" description="Pro residues" evidence="1">
    <location>
        <begin position="349"/>
        <end position="367"/>
    </location>
</feature>
<feature type="region of interest" description="Disordered" evidence="1">
    <location>
        <begin position="482"/>
        <end position="585"/>
    </location>
</feature>
<accession>A0A8H7AGB8</accession>
<feature type="compositionally biased region" description="Polar residues" evidence="1">
    <location>
        <begin position="248"/>
        <end position="258"/>
    </location>
</feature>
<feature type="region of interest" description="Disordered" evidence="1">
    <location>
        <begin position="335"/>
        <end position="368"/>
    </location>
</feature>
<dbReference type="Proteomes" id="UP000606974">
    <property type="component" value="Unassembled WGS sequence"/>
</dbReference>
<feature type="compositionally biased region" description="Low complexity" evidence="1">
    <location>
        <begin position="551"/>
        <end position="576"/>
    </location>
</feature>
<dbReference type="AlphaFoldDB" id="A0A8H7AGB8"/>
<name>A0A8H7AGB8_9EURO</name>
<proteinExistence type="predicted"/>
<keyword evidence="3" id="KW-1185">Reference proteome</keyword>
<evidence type="ECO:0000313" key="3">
    <source>
        <dbReference type="Proteomes" id="UP000606974"/>
    </source>
</evidence>
<protein>
    <submittedName>
        <fullName evidence="2">Uncharacterized protein</fullName>
    </submittedName>
</protein>
<feature type="region of interest" description="Disordered" evidence="1">
    <location>
        <begin position="391"/>
        <end position="463"/>
    </location>
</feature>
<sequence>MSQPDVMDLYIVHRRMQTGDKLWMFGMRSRKHNKGTLVYVSDRITNGPVTIPWESLSDCSVAFAELISTVAAARMGLAIRLLKDVEADNNKAFIVKGLTSLNTNKLVHDDEWSNWMCRMMQEVSPRIAHMWKVADVVHSTLTSSGGGSTPSEPADPQLGALSMDSLPTVDEITAEIAAANLTQRDIPKLRQFRDGLVARGYSPADVLIYRKEASASDEPGAPSSAPGPLIVHHRKIGPATGFPIPSTRDVNATTTGSSARHRPAADVNATISSASCQSIADGLLAGLRAAGLARTSQPSATDSPTSHRSAITIPVARPRAANILAGDRPPVSSPALHVPAGASPSTIPATPPSTIPATPPSTIPATPPSTILATPRYVAADTLFVSIPGPPLPAAGTSSSSTATPQPTAQVAASRRPRPSQLAQRAPIGRAAEKHMGAKGIPARGASSKALSAARSKSTIGPPLPHTFAAEVWACMPPAKVQRTLPSTEEESDPRNLNPESSSSSQTSSSSARGTDYSSASSGGDRSSPSTSGDYSSSLAPKNPPSWQQQATSFSSSSSRRASPSAATPPATATASKQPGRKTRR</sequence>
<feature type="compositionally biased region" description="Low complexity" evidence="1">
    <location>
        <begin position="394"/>
        <end position="413"/>
    </location>
</feature>
<gene>
    <name evidence="2" type="ORF">GJ744_009142</name>
</gene>
<comment type="caution">
    <text evidence="2">The sequence shown here is derived from an EMBL/GenBank/DDBJ whole genome shotgun (WGS) entry which is preliminary data.</text>
</comment>
<dbReference type="EMBL" id="JAACFV010000052">
    <property type="protein sequence ID" value="KAF7508593.1"/>
    <property type="molecule type" value="Genomic_DNA"/>
</dbReference>
<evidence type="ECO:0000256" key="1">
    <source>
        <dbReference type="SAM" id="MobiDB-lite"/>
    </source>
</evidence>
<evidence type="ECO:0000313" key="2">
    <source>
        <dbReference type="EMBL" id="KAF7508593.1"/>
    </source>
</evidence>
<organism evidence="2 3">
    <name type="scientific">Endocarpon pusillum</name>
    <dbReference type="NCBI Taxonomy" id="364733"/>
    <lineage>
        <taxon>Eukaryota</taxon>
        <taxon>Fungi</taxon>
        <taxon>Dikarya</taxon>
        <taxon>Ascomycota</taxon>
        <taxon>Pezizomycotina</taxon>
        <taxon>Eurotiomycetes</taxon>
        <taxon>Chaetothyriomycetidae</taxon>
        <taxon>Verrucariales</taxon>
        <taxon>Verrucariaceae</taxon>
        <taxon>Endocarpon</taxon>
    </lineage>
</organism>
<reference evidence="2" key="1">
    <citation type="submission" date="2020-02" db="EMBL/GenBank/DDBJ databases">
        <authorList>
            <person name="Palmer J.M."/>
        </authorList>
    </citation>
    <scope>NUCLEOTIDE SEQUENCE</scope>
    <source>
        <strain evidence="2">EPUS1.4</strain>
        <tissue evidence="2">Thallus</tissue>
    </source>
</reference>
<feature type="region of interest" description="Disordered" evidence="1">
    <location>
        <begin position="238"/>
        <end position="263"/>
    </location>
</feature>
<feature type="compositionally biased region" description="Low complexity" evidence="1">
    <location>
        <begin position="501"/>
        <end position="538"/>
    </location>
</feature>
<feature type="compositionally biased region" description="Low complexity" evidence="1">
    <location>
        <begin position="443"/>
        <end position="458"/>
    </location>
</feature>